<reference evidence="1" key="1">
    <citation type="submission" date="2016-04" db="EMBL/GenBank/DDBJ databases">
        <authorList>
            <person name="Calderon-Fernandez G.M.Sr."/>
        </authorList>
    </citation>
    <scope>NUCLEOTIDE SEQUENCE</scope>
    <source>
        <strain evidence="1">Int1</strain>
        <tissue evidence="1">Integument</tissue>
    </source>
</reference>
<name>A0A161MID6_TRIIF</name>
<dbReference type="EC" id="3.6.1.15" evidence="1"/>
<evidence type="ECO:0000313" key="1">
    <source>
        <dbReference type="EMBL" id="JAR97157.1"/>
    </source>
</evidence>
<dbReference type="EMBL" id="GEMB01006170">
    <property type="protein sequence ID" value="JAR97157.1"/>
    <property type="molecule type" value="Transcribed_RNA"/>
</dbReference>
<proteinExistence type="predicted"/>
<dbReference type="AlphaFoldDB" id="A0A161MID6"/>
<dbReference type="Gene3D" id="1.20.5.4820">
    <property type="match status" value="1"/>
</dbReference>
<protein>
    <submittedName>
        <fullName evidence="1">Myosin heavy non-muscle isoform x1</fullName>
        <ecNumber evidence="1">3.6.1.15</ecNumber>
    </submittedName>
</protein>
<accession>A0A161MID6</accession>
<keyword evidence="1" id="KW-0378">Hydrolase</keyword>
<sequence length="58" mass="6599">YLLPNVIPKGVSFMDGKKSLAKKMISALELDPNCYRVGQSKIFFSSWCVSSFRRGKRL</sequence>
<dbReference type="GO" id="GO:0017111">
    <property type="term" value="F:ribonucleoside triphosphate phosphatase activity"/>
    <property type="evidence" value="ECO:0007669"/>
    <property type="project" value="UniProtKB-EC"/>
</dbReference>
<reference evidence="1" key="2">
    <citation type="journal article" date="2017" name="J. Med. Entomol.">
        <title>Transcriptome Analysis of the Triatoma infestans (Hemiptera: Reduviidae) Integument.</title>
        <authorList>
            <person name="Calderon-Fernandez G.M."/>
            <person name="Moriconi D.E."/>
            <person name="Dulbecco A.B."/>
            <person name="Juarez M.P."/>
        </authorList>
    </citation>
    <scope>NUCLEOTIDE SEQUENCE</scope>
    <source>
        <strain evidence="1">Int1</strain>
        <tissue evidence="1">Integument</tissue>
    </source>
</reference>
<organism evidence="1">
    <name type="scientific">Triatoma infestans</name>
    <name type="common">Assassin bug</name>
    <dbReference type="NCBI Taxonomy" id="30076"/>
    <lineage>
        <taxon>Eukaryota</taxon>
        <taxon>Metazoa</taxon>
        <taxon>Ecdysozoa</taxon>
        <taxon>Arthropoda</taxon>
        <taxon>Hexapoda</taxon>
        <taxon>Insecta</taxon>
        <taxon>Pterygota</taxon>
        <taxon>Neoptera</taxon>
        <taxon>Paraneoptera</taxon>
        <taxon>Hemiptera</taxon>
        <taxon>Heteroptera</taxon>
        <taxon>Panheteroptera</taxon>
        <taxon>Cimicomorpha</taxon>
        <taxon>Reduviidae</taxon>
        <taxon>Triatominae</taxon>
        <taxon>Triatoma</taxon>
    </lineage>
</organism>
<feature type="non-terminal residue" evidence="1">
    <location>
        <position position="1"/>
    </location>
</feature>